<dbReference type="EMBL" id="CAFBMG010000133">
    <property type="protein sequence ID" value="CAB4911148.1"/>
    <property type="molecule type" value="Genomic_DNA"/>
</dbReference>
<gene>
    <name evidence="1" type="ORF">UFOPK1358_02014</name>
    <name evidence="2" type="ORF">UFOPK3519_01423</name>
</gene>
<reference evidence="2" key="1">
    <citation type="submission" date="2020-05" db="EMBL/GenBank/DDBJ databases">
        <authorList>
            <person name="Chiriac C."/>
            <person name="Salcher M."/>
            <person name="Ghai R."/>
            <person name="Kavagutti S V."/>
        </authorList>
    </citation>
    <scope>NUCLEOTIDE SEQUENCE</scope>
</reference>
<name>A0A6J7GWH2_9ZZZZ</name>
<dbReference type="AlphaFoldDB" id="A0A6J7GWH2"/>
<organism evidence="2">
    <name type="scientific">freshwater metagenome</name>
    <dbReference type="NCBI Taxonomy" id="449393"/>
    <lineage>
        <taxon>unclassified sequences</taxon>
        <taxon>metagenomes</taxon>
        <taxon>ecological metagenomes</taxon>
    </lineage>
</organism>
<sequence length="75" mass="7962">MPKFAAAVAPSAAAMVVLPTPPEPVEMMISFEAHSCSSEPEVLSCEVPAAAVTRSPVLRRERPLAARWRAHHASG</sequence>
<evidence type="ECO:0000313" key="2">
    <source>
        <dbReference type="EMBL" id="CAB4911148.1"/>
    </source>
</evidence>
<dbReference type="EMBL" id="CAEZSF010000295">
    <property type="protein sequence ID" value="CAB4557586.1"/>
    <property type="molecule type" value="Genomic_DNA"/>
</dbReference>
<accession>A0A6J7GWH2</accession>
<proteinExistence type="predicted"/>
<evidence type="ECO:0000313" key="1">
    <source>
        <dbReference type="EMBL" id="CAB4557586.1"/>
    </source>
</evidence>
<protein>
    <submittedName>
        <fullName evidence="2">Unannotated protein</fullName>
    </submittedName>
</protein>